<dbReference type="Pfam" id="PF00613">
    <property type="entry name" value="PI3Ka"/>
    <property type="match status" value="1"/>
</dbReference>
<dbReference type="Gene3D" id="2.60.40.150">
    <property type="entry name" value="C2 domain"/>
    <property type="match status" value="1"/>
</dbReference>
<dbReference type="InterPro" id="IPR016024">
    <property type="entry name" value="ARM-type_fold"/>
</dbReference>
<dbReference type="InterPro" id="IPR042236">
    <property type="entry name" value="PI3K_accessory_sf"/>
</dbReference>
<evidence type="ECO:0000256" key="2">
    <source>
        <dbReference type="ARBA" id="ARBA00006209"/>
    </source>
</evidence>
<gene>
    <name evidence="13" type="primary">PIK3CD</name>
</gene>
<dbReference type="InterPro" id="IPR000341">
    <property type="entry name" value="PI3K_Ras-bd_dom"/>
</dbReference>
<dbReference type="PROSITE" id="PS51546">
    <property type="entry name" value="PI3K_RBD"/>
    <property type="match status" value="1"/>
</dbReference>
<organism evidence="13 14">
    <name type="scientific">Sphenodon punctatus</name>
    <name type="common">Tuatara</name>
    <name type="synonym">Hatteria punctata</name>
    <dbReference type="NCBI Taxonomy" id="8508"/>
    <lineage>
        <taxon>Eukaryota</taxon>
        <taxon>Metazoa</taxon>
        <taxon>Chordata</taxon>
        <taxon>Craniata</taxon>
        <taxon>Vertebrata</taxon>
        <taxon>Euteleostomi</taxon>
        <taxon>Lepidosauria</taxon>
        <taxon>Sphenodontia</taxon>
        <taxon>Sphenodontidae</taxon>
        <taxon>Sphenodon</taxon>
    </lineage>
</organism>
<dbReference type="InterPro" id="IPR035892">
    <property type="entry name" value="C2_domain_sf"/>
</dbReference>
<dbReference type="SMART" id="SM00144">
    <property type="entry name" value="PI3K_rbd"/>
    <property type="match status" value="1"/>
</dbReference>
<dbReference type="GO" id="GO:0005942">
    <property type="term" value="C:phosphatidylinositol 3-kinase complex"/>
    <property type="evidence" value="ECO:0007669"/>
    <property type="project" value="TreeGrafter"/>
</dbReference>
<dbReference type="GO" id="GO:0051707">
    <property type="term" value="P:response to other organism"/>
    <property type="evidence" value="ECO:0007669"/>
    <property type="project" value="UniProtKB-ARBA"/>
</dbReference>
<dbReference type="GO" id="GO:0048015">
    <property type="term" value="P:phosphatidylinositol-mediated signaling"/>
    <property type="evidence" value="ECO:0007669"/>
    <property type="project" value="TreeGrafter"/>
</dbReference>
<dbReference type="Gene3D" id="3.10.20.770">
    <property type="match status" value="1"/>
</dbReference>
<dbReference type="Proteomes" id="UP000694392">
    <property type="component" value="Unplaced"/>
</dbReference>
<dbReference type="GO" id="GO:0016303">
    <property type="term" value="F:1-phosphatidylinositol-3-kinase activity"/>
    <property type="evidence" value="ECO:0007669"/>
    <property type="project" value="TreeGrafter"/>
</dbReference>
<dbReference type="FunFam" id="1.25.40.70:FF:000008">
    <property type="entry name" value="Phosphatidylinositol 4,5-bisphosphate 3-kinase catalytic subunit"/>
    <property type="match status" value="1"/>
</dbReference>
<dbReference type="GO" id="GO:0016477">
    <property type="term" value="P:cell migration"/>
    <property type="evidence" value="ECO:0007669"/>
    <property type="project" value="TreeGrafter"/>
</dbReference>
<dbReference type="InterPro" id="IPR002420">
    <property type="entry name" value="PI3K-type_C2_dom"/>
</dbReference>
<dbReference type="Gene3D" id="1.10.1070.11">
    <property type="entry name" value="Phosphatidylinositol 3-/4-kinase, catalytic domain"/>
    <property type="match status" value="1"/>
</dbReference>
<dbReference type="GO" id="GO:0043491">
    <property type="term" value="P:phosphatidylinositol 3-kinase/protein kinase B signal transduction"/>
    <property type="evidence" value="ECO:0007669"/>
    <property type="project" value="TreeGrafter"/>
</dbReference>
<dbReference type="SUPFAM" id="SSF48371">
    <property type="entry name" value="ARM repeat"/>
    <property type="match status" value="1"/>
</dbReference>
<dbReference type="SMART" id="SM00145">
    <property type="entry name" value="PI3Ka"/>
    <property type="match status" value="1"/>
</dbReference>
<dbReference type="UniPathway" id="UPA00220"/>
<dbReference type="PROSITE" id="PS50290">
    <property type="entry name" value="PI3_4_KINASE_3"/>
    <property type="match status" value="1"/>
</dbReference>
<dbReference type="PROSITE" id="PS51544">
    <property type="entry name" value="PI3K_ABD"/>
    <property type="match status" value="1"/>
</dbReference>
<protein>
    <submittedName>
        <fullName evidence="13">Phosphatidylinositol-4,5-bisphosphate 3-kinase catalytic subunit delta</fullName>
    </submittedName>
</protein>
<dbReference type="FunFam" id="2.60.40.150:FF:000046">
    <property type="entry name" value="Phosphatidylinositol 4,5-bisphosphate 3-kinase catalytic subunit"/>
    <property type="match status" value="1"/>
</dbReference>
<feature type="domain" description="PIK helical" evidence="10">
    <location>
        <begin position="500"/>
        <end position="677"/>
    </location>
</feature>
<dbReference type="PROSITE" id="PS00915">
    <property type="entry name" value="PI3_4_KINASE_1"/>
    <property type="match status" value="1"/>
</dbReference>
<evidence type="ECO:0000259" key="8">
    <source>
        <dbReference type="PROSITE" id="PS50290"/>
    </source>
</evidence>
<dbReference type="SUPFAM" id="SSF49562">
    <property type="entry name" value="C2 domain (Calcium/lipid-binding domain, CaLB)"/>
    <property type="match status" value="1"/>
</dbReference>
<dbReference type="Gene3D" id="1.25.40.70">
    <property type="entry name" value="Phosphatidylinositol 3-kinase, accessory domain (PIK)"/>
    <property type="match status" value="1"/>
</dbReference>
<evidence type="ECO:0000259" key="10">
    <source>
        <dbReference type="PROSITE" id="PS51545"/>
    </source>
</evidence>
<evidence type="ECO:0000259" key="9">
    <source>
        <dbReference type="PROSITE" id="PS51544"/>
    </source>
</evidence>
<dbReference type="CDD" id="cd08693">
    <property type="entry name" value="C2_PI3K_class_I_beta_delta"/>
    <property type="match status" value="1"/>
</dbReference>
<dbReference type="Pfam" id="PF00792">
    <property type="entry name" value="PI3K_C2"/>
    <property type="match status" value="1"/>
</dbReference>
<dbReference type="PROSITE" id="PS00916">
    <property type="entry name" value="PI3_4_KINASE_2"/>
    <property type="match status" value="1"/>
</dbReference>
<accession>A0A8D0HRU8</accession>
<dbReference type="GeneTree" id="ENSGT00940000159079"/>
<name>A0A8D0HRU8_SPHPU</name>
<dbReference type="InterPro" id="IPR029071">
    <property type="entry name" value="Ubiquitin-like_domsf"/>
</dbReference>
<dbReference type="FunFam" id="3.30.1010.10:FF:000005">
    <property type="entry name" value="Phosphatidylinositol 4,5-bisphosphate 3-kinase catalytic subunit beta"/>
    <property type="match status" value="1"/>
</dbReference>
<keyword evidence="5" id="KW-0418">Kinase</keyword>
<dbReference type="GO" id="GO:0005886">
    <property type="term" value="C:plasma membrane"/>
    <property type="evidence" value="ECO:0007669"/>
    <property type="project" value="TreeGrafter"/>
</dbReference>
<dbReference type="Pfam" id="PF00794">
    <property type="entry name" value="PI3K_rbd"/>
    <property type="match status" value="1"/>
</dbReference>
<dbReference type="Pfam" id="PF02192">
    <property type="entry name" value="PI3K_p85B"/>
    <property type="match status" value="1"/>
</dbReference>
<dbReference type="GO" id="GO:0035005">
    <property type="term" value="F:1-phosphatidylinositol-4-phosphate 3-kinase activity"/>
    <property type="evidence" value="ECO:0007669"/>
    <property type="project" value="TreeGrafter"/>
</dbReference>
<keyword evidence="4" id="KW-0547">Nucleotide-binding</keyword>
<evidence type="ECO:0000256" key="7">
    <source>
        <dbReference type="ARBA" id="ARBA00023981"/>
    </source>
</evidence>
<keyword evidence="14" id="KW-1185">Reference proteome</keyword>
<sequence length="958" mass="109753">MPPGIYCPVEFWSNEENQNIQVDFLLPTGIYLSLPISCNASLGTIKQVLWHHAQQEPLYHMLNDPEAYVFTCINQTAEQQELEDEQRRLCDIQPFLPVLRLVAREGDRVKKLINSQISLLIGKGLHEFDSLCDPEVNDFRAKMRQFCEEKAAKRQQLSWAAWMQYNFPLQLEPSSKGLRSGSLHVPNKNIFVNVKFESGGESFTFQISPKEYPIMLMSYAIKKQATVFRHQTVESPEDYTLQVNGKCEYLYGDYPLFQFQYIRSCLHLGLMPHLTMVHSSSILAMRDEQTNCIAHPPKVAPKPPPIPKKKLTTATLWSLEQPYYIHLVQGSKVNADERMKLVVQAGLYHGNEMLCKMVSSSEVNMCSEPVWKQRLEFEINVCDLPRMARLCLALYAVVEKAKKARSTKKKSKKADCPIAWVNVMLFDYKDQLKGGESCLHMWSSFPDEKGELLNPMGTVRSNPNTESAAALVICFPSVTSYPVYYPSFEHLMELGRSGDYARPMAEDPEEKQQLKEILERRTHTELYEHEKDLVWKMRYQICDQYPEALAKLLIITKWNKHEDVAQMIHLLQCWPELPVLSALELLDFSFPERYVGSFTINSLKKLTNGELFQYLLQLVQVLKYESYLNCELTKFLLDRALANRKIGHFLFWHLRSEMHVPAVALRFGLILEAYCRGSNHHMKVLMKQGEALNKMKALNDIIKASSLKNPKPQTKEFMHTCMRQETYLEALSNLQSPLNPSIILAKVCVDQCTFMDSKMKPLWIVFDNDESGGTGVGIIFKNGDDLRQDMLTLQMIQLMDILWKQEGLDLRMTPYGCLSTGDKTGLIEVVMHSDTIANIQLNKSNMAATAAFNKDALLNWLKSKNPGAALEQAIEEFTLSCAGYCVATYVLGIGDRHSDNIMIRETGQDSLALGKTDEEARKHFQLKFNEALRESWKTKVNWLAHNVSKDNRQNSLDI</sequence>
<dbReference type="Pfam" id="PF00454">
    <property type="entry name" value="PI3_PI4_kinase"/>
    <property type="match status" value="1"/>
</dbReference>
<proteinExistence type="inferred from homology"/>
<dbReference type="InterPro" id="IPR015433">
    <property type="entry name" value="PI3/4_kinase"/>
</dbReference>
<dbReference type="GO" id="GO:0005737">
    <property type="term" value="C:cytoplasm"/>
    <property type="evidence" value="ECO:0007669"/>
    <property type="project" value="TreeGrafter"/>
</dbReference>
<reference evidence="13" key="1">
    <citation type="submission" date="2025-08" db="UniProtKB">
        <authorList>
            <consortium name="Ensembl"/>
        </authorList>
    </citation>
    <scope>IDENTIFICATION</scope>
</reference>
<dbReference type="PANTHER" id="PTHR10048">
    <property type="entry name" value="PHOSPHATIDYLINOSITOL KINASE"/>
    <property type="match status" value="1"/>
</dbReference>
<evidence type="ECO:0000256" key="4">
    <source>
        <dbReference type="ARBA" id="ARBA00022741"/>
    </source>
</evidence>
<dbReference type="InterPro" id="IPR000403">
    <property type="entry name" value="PI3/4_kinase_cat_dom"/>
</dbReference>
<feature type="domain" description="PI3K/PI4K catalytic" evidence="8">
    <location>
        <begin position="748"/>
        <end position="958"/>
    </location>
</feature>
<evidence type="ECO:0000313" key="13">
    <source>
        <dbReference type="Ensembl" id="ENSSPUP00000024851.1"/>
    </source>
</evidence>
<dbReference type="Ensembl" id="ENSSPUT00000026530.1">
    <property type="protein sequence ID" value="ENSSPUP00000024851.1"/>
    <property type="gene ID" value="ENSSPUG00000019046.1"/>
</dbReference>
<feature type="domain" description="C2 PI3K-type" evidence="12">
    <location>
        <begin position="319"/>
        <end position="476"/>
    </location>
</feature>
<dbReference type="PANTHER" id="PTHR10048:SF35">
    <property type="entry name" value="PHOSPHATIDYLINOSITOL 4,5-BISPHOSPHATE 3-KINASE CATALYTIC SUBUNIT DELTA ISOFORM"/>
    <property type="match status" value="1"/>
</dbReference>
<dbReference type="SUPFAM" id="SSF56112">
    <property type="entry name" value="Protein kinase-like (PK-like)"/>
    <property type="match status" value="1"/>
</dbReference>
<dbReference type="PROSITE" id="PS51547">
    <property type="entry name" value="C2_PI3K"/>
    <property type="match status" value="1"/>
</dbReference>
<comment type="pathway">
    <text evidence="1">Phospholipid metabolism; phosphatidylinositol phosphate biosynthesis.</text>
</comment>
<comment type="similarity">
    <text evidence="2">Belongs to the PI3/PI4-kinase family. Type III PI4K subfamily.</text>
</comment>
<feature type="domain" description="PI3K-RBD" evidence="11">
    <location>
        <begin position="187"/>
        <end position="278"/>
    </location>
</feature>
<dbReference type="InterPro" id="IPR003113">
    <property type="entry name" value="PI3K_ABD"/>
</dbReference>
<dbReference type="InterPro" id="IPR001263">
    <property type="entry name" value="PI3K_accessory_dom"/>
</dbReference>
<dbReference type="InterPro" id="IPR036940">
    <property type="entry name" value="PI3/4_kinase_cat_sf"/>
</dbReference>
<comment type="catalytic activity">
    <reaction evidence="7">
        <text>a 1,2-diacyl-sn-glycero-3-phospho-(1D-myo-inositol-4,5-bisphosphate) + ATP = a 1,2-diacyl-sn-glycero-3-phospho-(1D-myo-inositol-3,4,5-trisphosphate) + ADP + H(+)</text>
        <dbReference type="Rhea" id="RHEA:21292"/>
        <dbReference type="ChEBI" id="CHEBI:15378"/>
        <dbReference type="ChEBI" id="CHEBI:30616"/>
        <dbReference type="ChEBI" id="CHEBI:57836"/>
        <dbReference type="ChEBI" id="CHEBI:58456"/>
        <dbReference type="ChEBI" id="CHEBI:456216"/>
        <dbReference type="EC" id="2.7.1.153"/>
    </reaction>
    <physiologicalReaction direction="left-to-right" evidence="7">
        <dbReference type="Rhea" id="RHEA:21293"/>
    </physiologicalReaction>
</comment>
<dbReference type="AlphaFoldDB" id="A0A8D0HRU8"/>
<evidence type="ECO:0000259" key="12">
    <source>
        <dbReference type="PROSITE" id="PS51547"/>
    </source>
</evidence>
<dbReference type="FunFam" id="3.10.20.770:FF:000002">
    <property type="entry name" value="Phosphatidylinositol 4,5-bisphosphate 3-kinase catalytic subunit"/>
    <property type="match status" value="1"/>
</dbReference>
<evidence type="ECO:0000256" key="3">
    <source>
        <dbReference type="ARBA" id="ARBA00022679"/>
    </source>
</evidence>
<dbReference type="SMART" id="SM00146">
    <property type="entry name" value="PI3Kc"/>
    <property type="match status" value="1"/>
</dbReference>
<dbReference type="SMART" id="SM00142">
    <property type="entry name" value="PI3K_C2"/>
    <property type="match status" value="1"/>
</dbReference>
<evidence type="ECO:0000256" key="6">
    <source>
        <dbReference type="ARBA" id="ARBA00022840"/>
    </source>
</evidence>
<dbReference type="PROSITE" id="PS51545">
    <property type="entry name" value="PIK_HELICAL"/>
    <property type="match status" value="1"/>
</dbReference>
<dbReference type="GO" id="GO:0046934">
    <property type="term" value="F:1-phosphatidylinositol-4,5-bisphosphate 3-kinase activity"/>
    <property type="evidence" value="ECO:0007669"/>
    <property type="project" value="UniProtKB-EC"/>
</dbReference>
<dbReference type="Gene3D" id="3.30.1010.10">
    <property type="entry name" value="Phosphatidylinositol 3-kinase Catalytic Subunit, Chain A, domain 4"/>
    <property type="match status" value="1"/>
</dbReference>
<dbReference type="InterPro" id="IPR018936">
    <property type="entry name" value="PI3/4_kinase_CS"/>
</dbReference>
<keyword evidence="6" id="KW-0067">ATP-binding</keyword>
<evidence type="ECO:0000313" key="14">
    <source>
        <dbReference type="Proteomes" id="UP000694392"/>
    </source>
</evidence>
<dbReference type="SMART" id="SM00143">
    <property type="entry name" value="PI3K_p85B"/>
    <property type="match status" value="1"/>
</dbReference>
<evidence type="ECO:0000259" key="11">
    <source>
        <dbReference type="PROSITE" id="PS51546"/>
    </source>
</evidence>
<dbReference type="InterPro" id="IPR011009">
    <property type="entry name" value="Kinase-like_dom_sf"/>
</dbReference>
<keyword evidence="3" id="KW-0808">Transferase</keyword>
<dbReference type="GO" id="GO:0005524">
    <property type="term" value="F:ATP binding"/>
    <property type="evidence" value="ECO:0007669"/>
    <property type="project" value="UniProtKB-KW"/>
</dbReference>
<feature type="domain" description="PI3K-ABD" evidence="9">
    <location>
        <begin position="16"/>
        <end position="105"/>
    </location>
</feature>
<evidence type="ECO:0000256" key="1">
    <source>
        <dbReference type="ARBA" id="ARBA00004805"/>
    </source>
</evidence>
<evidence type="ECO:0000256" key="5">
    <source>
        <dbReference type="ARBA" id="ARBA00022777"/>
    </source>
</evidence>
<dbReference type="SUPFAM" id="SSF54236">
    <property type="entry name" value="Ubiquitin-like"/>
    <property type="match status" value="1"/>
</dbReference>
<reference evidence="13" key="2">
    <citation type="submission" date="2025-09" db="UniProtKB">
        <authorList>
            <consortium name="Ensembl"/>
        </authorList>
    </citation>
    <scope>IDENTIFICATION</scope>
</reference>